<feature type="transmembrane region" description="Helical" evidence="1">
    <location>
        <begin position="52"/>
        <end position="70"/>
    </location>
</feature>
<accession>A0A6C0E5E6</accession>
<evidence type="ECO:0000256" key="1">
    <source>
        <dbReference type="SAM" id="Phobius"/>
    </source>
</evidence>
<keyword evidence="1" id="KW-0472">Membrane</keyword>
<feature type="transmembrane region" description="Helical" evidence="1">
    <location>
        <begin position="20"/>
        <end position="40"/>
    </location>
</feature>
<organism evidence="2">
    <name type="scientific">viral metagenome</name>
    <dbReference type="NCBI Taxonomy" id="1070528"/>
    <lineage>
        <taxon>unclassified sequences</taxon>
        <taxon>metagenomes</taxon>
        <taxon>organismal metagenomes</taxon>
    </lineage>
</organism>
<proteinExistence type="predicted"/>
<keyword evidence="1" id="KW-0812">Transmembrane</keyword>
<sequence length="119" mass="12730">MSVLENLYSLISEMNRTNVLIYGGVIVVAVIVSIVSFALLMPLTGLQAVQGVTVILGVSYGLALVAWLIVMTNNSDMKSLVWLNTHLMFLVILPTVLGATVMNISAIQNARNLVAGQIS</sequence>
<feature type="transmembrane region" description="Helical" evidence="1">
    <location>
        <begin position="82"/>
        <end position="102"/>
    </location>
</feature>
<name>A0A6C0E5E6_9ZZZZ</name>
<reference evidence="2" key="1">
    <citation type="journal article" date="2020" name="Nature">
        <title>Giant virus diversity and host interactions through global metagenomics.</title>
        <authorList>
            <person name="Schulz F."/>
            <person name="Roux S."/>
            <person name="Paez-Espino D."/>
            <person name="Jungbluth S."/>
            <person name="Walsh D.A."/>
            <person name="Denef V.J."/>
            <person name="McMahon K.D."/>
            <person name="Konstantinidis K.T."/>
            <person name="Eloe-Fadrosh E.A."/>
            <person name="Kyrpides N.C."/>
            <person name="Woyke T."/>
        </authorList>
    </citation>
    <scope>NUCLEOTIDE SEQUENCE</scope>
    <source>
        <strain evidence="2">GVMAG-M-3300023179-138</strain>
    </source>
</reference>
<dbReference type="AlphaFoldDB" id="A0A6C0E5E6"/>
<keyword evidence="1" id="KW-1133">Transmembrane helix</keyword>
<protein>
    <submittedName>
        <fullName evidence="2">Uncharacterized protein</fullName>
    </submittedName>
</protein>
<evidence type="ECO:0000313" key="2">
    <source>
        <dbReference type="EMBL" id="QHT24284.1"/>
    </source>
</evidence>
<dbReference type="EMBL" id="MN739743">
    <property type="protein sequence ID" value="QHT24284.1"/>
    <property type="molecule type" value="Genomic_DNA"/>
</dbReference>